<dbReference type="STRING" id="1677920.LS71_09180"/>
<dbReference type="Proteomes" id="UP000029733">
    <property type="component" value="Unassembled WGS sequence"/>
</dbReference>
<gene>
    <name evidence="2" type="ORF">LS71_009325</name>
</gene>
<dbReference type="AlphaFoldDB" id="A0A4U8T4P4"/>
<accession>A0A4U8T4P4</accession>
<evidence type="ECO:0000313" key="3">
    <source>
        <dbReference type="Proteomes" id="UP000029733"/>
    </source>
</evidence>
<dbReference type="Gene3D" id="1.10.10.2910">
    <property type="match status" value="1"/>
</dbReference>
<protein>
    <submittedName>
        <fullName evidence="2">ImmA/IrrE family metallo-endopeptidase</fullName>
    </submittedName>
</protein>
<dbReference type="EMBL" id="JRPR02000023">
    <property type="protein sequence ID" value="TLD94490.1"/>
    <property type="molecule type" value="Genomic_DNA"/>
</dbReference>
<dbReference type="InterPro" id="IPR010359">
    <property type="entry name" value="IrrE_HExxH"/>
</dbReference>
<organism evidence="2 3">
    <name type="scientific">Helicobacter jaachi</name>
    <dbReference type="NCBI Taxonomy" id="1677920"/>
    <lineage>
        <taxon>Bacteria</taxon>
        <taxon>Pseudomonadati</taxon>
        <taxon>Campylobacterota</taxon>
        <taxon>Epsilonproteobacteria</taxon>
        <taxon>Campylobacterales</taxon>
        <taxon>Helicobacteraceae</taxon>
        <taxon>Helicobacter</taxon>
    </lineage>
</organism>
<feature type="domain" description="IrrE N-terminal-like" evidence="1">
    <location>
        <begin position="34"/>
        <end position="157"/>
    </location>
</feature>
<dbReference type="PANTHER" id="PTHR43236:SF1">
    <property type="entry name" value="BLL7220 PROTEIN"/>
    <property type="match status" value="1"/>
</dbReference>
<reference evidence="2 3" key="1">
    <citation type="journal article" date="2014" name="Genome Announc.">
        <title>Draft genome sequences of eight enterohepatic helicobacter species isolated from both laboratory and wild rodents.</title>
        <authorList>
            <person name="Sheh A."/>
            <person name="Shen Z."/>
            <person name="Fox J.G."/>
        </authorList>
    </citation>
    <scope>NUCLEOTIDE SEQUENCE [LARGE SCALE GENOMIC DNA]</scope>
    <source>
        <strain evidence="2 3">MIT 09-6949</strain>
    </source>
</reference>
<evidence type="ECO:0000259" key="1">
    <source>
        <dbReference type="Pfam" id="PF06114"/>
    </source>
</evidence>
<dbReference type="RefSeq" id="WP_034357010.1">
    <property type="nucleotide sequence ID" value="NZ_JRPR02000023.1"/>
</dbReference>
<dbReference type="Pfam" id="PF06114">
    <property type="entry name" value="Peptidase_M78"/>
    <property type="match status" value="1"/>
</dbReference>
<proteinExistence type="predicted"/>
<sequence length="162" mass="18494">MGLTKKEIALRAQKTLKAHSDGEYPIKVVDLAHAMGLRVMETKFTKDSIAGLLDMNERTIYIAKSEGYARKRFSIAHEIGHYVLHKEECQKEGRHISYRDEISSLGFEIKEIEANFFAANLLMPKESVMSLVLEGYTLEEMAHYFNVSNVSMGYRLKFLGVE</sequence>
<comment type="caution">
    <text evidence="2">The sequence shown here is derived from an EMBL/GenBank/DDBJ whole genome shotgun (WGS) entry which is preliminary data.</text>
</comment>
<dbReference type="PANTHER" id="PTHR43236">
    <property type="entry name" value="ANTITOXIN HIGA1"/>
    <property type="match status" value="1"/>
</dbReference>
<dbReference type="InterPro" id="IPR052345">
    <property type="entry name" value="Rad_response_metalloprotease"/>
</dbReference>
<dbReference type="OrthoDB" id="9794834at2"/>
<name>A0A4U8T4P4_9HELI</name>
<keyword evidence="3" id="KW-1185">Reference proteome</keyword>
<evidence type="ECO:0000313" key="2">
    <source>
        <dbReference type="EMBL" id="TLD94490.1"/>
    </source>
</evidence>